<dbReference type="InterPro" id="IPR036174">
    <property type="entry name" value="Znf_Sec23_Sec24_sf"/>
</dbReference>
<dbReference type="GO" id="GO:0008270">
    <property type="term" value="F:zinc ion binding"/>
    <property type="evidence" value="ECO:0007669"/>
    <property type="project" value="InterPro"/>
</dbReference>
<dbReference type="InterPro" id="IPR036465">
    <property type="entry name" value="vWFA_dom_sf"/>
</dbReference>
<feature type="domain" description="Sec23/Sec24 trunk" evidence="17">
    <location>
        <begin position="140"/>
        <end position="396"/>
    </location>
</feature>
<dbReference type="InterPro" id="IPR012990">
    <property type="entry name" value="Beta-sandwich_Sec23_24"/>
</dbReference>
<dbReference type="InterPro" id="IPR007123">
    <property type="entry name" value="Gelsolin-like_dom"/>
</dbReference>
<dbReference type="InterPro" id="IPR006896">
    <property type="entry name" value="Sec23/24_trunk_dom"/>
</dbReference>
<dbReference type="InterPro" id="IPR036180">
    <property type="entry name" value="Gelsolin-like_dom_sf"/>
</dbReference>
<dbReference type="Pfam" id="PF00626">
    <property type="entry name" value="Gelsolin"/>
    <property type="match status" value="1"/>
</dbReference>
<feature type="domain" description="Zinc finger Sec23/Sec24-type" evidence="16">
    <location>
        <begin position="55"/>
        <end position="93"/>
    </location>
</feature>
<dbReference type="InterPro" id="IPR006900">
    <property type="entry name" value="Sec23/24_helical_dom"/>
</dbReference>
<dbReference type="GO" id="GO:0030127">
    <property type="term" value="C:COPII vesicle coat"/>
    <property type="evidence" value="ECO:0007669"/>
    <property type="project" value="InterPro"/>
</dbReference>
<dbReference type="EMBL" id="JABFUD020000002">
    <property type="protein sequence ID" value="KAI5083774.1"/>
    <property type="molecule type" value="Genomic_DNA"/>
</dbReference>
<keyword evidence="7 14" id="KW-0862">Zinc</keyword>
<keyword evidence="21" id="KW-1185">Reference proteome</keyword>
<dbReference type="GO" id="GO:0000139">
    <property type="term" value="C:Golgi membrane"/>
    <property type="evidence" value="ECO:0007669"/>
    <property type="project" value="UniProtKB-SubCell"/>
</dbReference>
<dbReference type="InterPro" id="IPR037550">
    <property type="entry name" value="Sec23_C"/>
</dbReference>
<dbReference type="GO" id="GO:0006886">
    <property type="term" value="P:intracellular protein transport"/>
    <property type="evidence" value="ECO:0007669"/>
    <property type="project" value="InterPro"/>
</dbReference>
<keyword evidence="8 14" id="KW-0931">ER-Golgi transport</keyword>
<keyword evidence="5 14" id="KW-0479">Metal-binding</keyword>
<feature type="domain" description="Sec23/Sec24 helical" evidence="18">
    <location>
        <begin position="524"/>
        <end position="622"/>
    </location>
</feature>
<gene>
    <name evidence="20" type="ORF">GOP47_0003517</name>
</gene>
<name>A0A9D4VCD6_ADICA</name>
<protein>
    <recommendedName>
        <fullName evidence="3 14">Protein transport protein SEC23</fullName>
    </recommendedName>
</protein>
<dbReference type="FunFam" id="3.40.50.410:FF:000043">
    <property type="entry name" value="Protein transport protein SEC23"/>
    <property type="match status" value="1"/>
</dbReference>
<dbReference type="SUPFAM" id="SSF82919">
    <property type="entry name" value="Zn-finger domain of Sec23/24"/>
    <property type="match status" value="1"/>
</dbReference>
<feature type="domain" description="Sec23/Sec24 beta-sandwich" evidence="19">
    <location>
        <begin position="409"/>
        <end position="510"/>
    </location>
</feature>
<dbReference type="AlphaFoldDB" id="A0A9D4VCD6"/>
<evidence type="ECO:0000256" key="1">
    <source>
        <dbReference type="ARBA" id="ARBA00004255"/>
    </source>
</evidence>
<dbReference type="Gene3D" id="3.40.50.410">
    <property type="entry name" value="von Willebrand factor, type A domain"/>
    <property type="match status" value="1"/>
</dbReference>
<dbReference type="Gene3D" id="2.30.30.380">
    <property type="entry name" value="Zn-finger domain of Sec23/24"/>
    <property type="match status" value="1"/>
</dbReference>
<dbReference type="Gene3D" id="1.20.120.730">
    <property type="entry name" value="Sec23/Sec24 helical domain"/>
    <property type="match status" value="1"/>
</dbReference>
<dbReference type="SUPFAM" id="SSF53300">
    <property type="entry name" value="vWA-like"/>
    <property type="match status" value="1"/>
</dbReference>
<dbReference type="PANTHER" id="PTHR11141:SF22">
    <property type="entry name" value="PROTEIN TRANSPORT PROTEIN SEC23 G"/>
    <property type="match status" value="1"/>
</dbReference>
<dbReference type="CDD" id="cd11287">
    <property type="entry name" value="Sec23_C"/>
    <property type="match status" value="1"/>
</dbReference>
<evidence type="ECO:0000256" key="12">
    <source>
        <dbReference type="ARBA" id="ARBA00023329"/>
    </source>
</evidence>
<evidence type="ECO:0000256" key="3">
    <source>
        <dbReference type="ARBA" id="ARBA00021212"/>
    </source>
</evidence>
<evidence type="ECO:0000256" key="11">
    <source>
        <dbReference type="ARBA" id="ARBA00023136"/>
    </source>
</evidence>
<keyword evidence="4 14" id="KW-0813">Transport</keyword>
<proteinExistence type="inferred from homology"/>
<sequence length="769" mass="85022">MDFAELEVSEGLRWCWNVWPCSGKEAEAEAMVIPLAIMCCPLSPVPDLSLLPHAPLPCAACNALLNPYARLDVVSNVWTCPFCFRLNALPPSYHHHPHPHPQHSLPAELFPTHTCVEYILPPPTGLYAIAHPHPSPLSLPPAPAFLFVLDTSIPLEELTSLKAAIAQSLSLLPDNALVGLVSFGSQVHVHDLSFTHNFLKSIVFHGERELPIDRIQELLGISCKPQNLKQGGINRFLAPFPDCAFNFTAILDELHPDFVRQVSRARPQRATGAALAIAVSLLKSCLSNTGSRILLFVGGPGTVGPGKVVNTNLEESMRTHKDLTNKSARHFYRAEKFYKGMKDCLISIGAVLDLFACSLDQVGVYEIRSAVEVSGGLLVLAETFGSDEFRISLQRLFASDSEGCLKMCFNATIEIIATQKVKICGALGPCSSTSKKSKSVSDKQIGIGGTNTWRLCTLTEKTHLAFLFEVTSQLATSSQPGNAFIIQFITKYQKCNGQMRVRVTTTARRWIDGSQVGQLIGGFDQEAAAAIVSRLVIYKAMKEDIGEVIRWLDNLLIGFASKFGDYNKEDPDSFRLSSSLSLFPQLMFYLRRSQFLQVSRNTPDETAFFWLMLNREGVTGSVVMIQPTLLSYTLDGPPVPVSLDMSSIKSHSILLFDSFFHIVVHTGLTIAQWRKLGYHEDPCHENFRKLLEAPVLHAQSLLAERNPLPKFIECDQHTSQARFLLAKLNPSVTHKSEHIGDSDFLFTDDVSLEAFIAHLQELAVKDGFL</sequence>
<dbReference type="SUPFAM" id="SSF81995">
    <property type="entry name" value="beta-sandwich domain of Sec23/24"/>
    <property type="match status" value="1"/>
</dbReference>
<evidence type="ECO:0000256" key="5">
    <source>
        <dbReference type="ARBA" id="ARBA00022723"/>
    </source>
</evidence>
<comment type="caution">
    <text evidence="20">The sequence shown here is derived from an EMBL/GenBank/DDBJ whole genome shotgun (WGS) entry which is preliminary data.</text>
</comment>
<evidence type="ECO:0000256" key="6">
    <source>
        <dbReference type="ARBA" id="ARBA00022824"/>
    </source>
</evidence>
<dbReference type="OrthoDB" id="10256289at2759"/>
<dbReference type="Gene3D" id="2.60.40.1670">
    <property type="entry name" value="beta-sandwich domain of Sec23/24"/>
    <property type="match status" value="1"/>
</dbReference>
<organism evidence="20 21">
    <name type="scientific">Adiantum capillus-veneris</name>
    <name type="common">Maidenhair fern</name>
    <dbReference type="NCBI Taxonomy" id="13818"/>
    <lineage>
        <taxon>Eukaryota</taxon>
        <taxon>Viridiplantae</taxon>
        <taxon>Streptophyta</taxon>
        <taxon>Embryophyta</taxon>
        <taxon>Tracheophyta</taxon>
        <taxon>Polypodiopsida</taxon>
        <taxon>Polypodiidae</taxon>
        <taxon>Polypodiales</taxon>
        <taxon>Pteridineae</taxon>
        <taxon>Pteridaceae</taxon>
        <taxon>Vittarioideae</taxon>
        <taxon>Adiantum</taxon>
    </lineage>
</organism>
<dbReference type="GO" id="GO:0005789">
    <property type="term" value="C:endoplasmic reticulum membrane"/>
    <property type="evidence" value="ECO:0007669"/>
    <property type="project" value="UniProtKB-SubCell"/>
</dbReference>
<evidence type="ECO:0000256" key="9">
    <source>
        <dbReference type="ARBA" id="ARBA00022927"/>
    </source>
</evidence>
<dbReference type="GO" id="GO:0070971">
    <property type="term" value="C:endoplasmic reticulum exit site"/>
    <property type="evidence" value="ECO:0007669"/>
    <property type="project" value="TreeGrafter"/>
</dbReference>
<comment type="subcellular location">
    <subcellularLocation>
        <location evidence="14">Cytoplasmic vesicle</location>
        <location evidence="14">COPII-coated vesicle membrane</location>
        <topology evidence="14">Peripheral membrane protein</topology>
        <orientation evidence="14">Cytoplasmic side</orientation>
    </subcellularLocation>
    <subcellularLocation>
        <location evidence="14">Endoplasmic reticulum membrane</location>
        <topology evidence="14">Peripheral membrane protein</topology>
        <orientation evidence="14">Cytoplasmic side</orientation>
    </subcellularLocation>
    <subcellularLocation>
        <location evidence="1">Golgi apparatus membrane</location>
        <topology evidence="1">Peripheral membrane protein</topology>
        <orientation evidence="1">Cytoplasmic side</orientation>
    </subcellularLocation>
</comment>
<keyword evidence="12 14" id="KW-0968">Cytoplasmic vesicle</keyword>
<evidence type="ECO:0000256" key="2">
    <source>
        <dbReference type="ARBA" id="ARBA00009210"/>
    </source>
</evidence>
<dbReference type="Pfam" id="PF08033">
    <property type="entry name" value="Sec23_BS"/>
    <property type="match status" value="1"/>
</dbReference>
<dbReference type="Pfam" id="PF04810">
    <property type="entry name" value="zf-Sec23_Sec24"/>
    <property type="match status" value="1"/>
</dbReference>
<dbReference type="FunFam" id="3.40.20.10:FF:000041">
    <property type="entry name" value="Protein transport protein SEC23"/>
    <property type="match status" value="1"/>
</dbReference>
<keyword evidence="9 14" id="KW-0653">Protein transport</keyword>
<evidence type="ECO:0000259" key="19">
    <source>
        <dbReference type="Pfam" id="PF08033"/>
    </source>
</evidence>
<evidence type="ECO:0000259" key="16">
    <source>
        <dbReference type="Pfam" id="PF04810"/>
    </source>
</evidence>
<comment type="function">
    <text evidence="13 14">Component of the coat protein complex II (COPII) which promotes the formation of transport vesicles from the endoplasmic reticulum (ER). The coat has two main functions, the physical deformation of the endoplasmic reticulum membrane into vesicles and the selection of cargo molecules.</text>
</comment>
<dbReference type="PANTHER" id="PTHR11141">
    <property type="entry name" value="PROTEIN TRANSPORT PROTEIN SEC23"/>
    <property type="match status" value="1"/>
</dbReference>
<keyword evidence="11 14" id="KW-0472">Membrane</keyword>
<dbReference type="SUPFAM" id="SSF81811">
    <property type="entry name" value="Helical domain of Sec23/24"/>
    <property type="match status" value="1"/>
</dbReference>
<evidence type="ECO:0000313" key="21">
    <source>
        <dbReference type="Proteomes" id="UP000886520"/>
    </source>
</evidence>
<dbReference type="InterPro" id="IPR029006">
    <property type="entry name" value="ADF-H/Gelsolin-like_dom_sf"/>
</dbReference>
<evidence type="ECO:0000256" key="7">
    <source>
        <dbReference type="ARBA" id="ARBA00022833"/>
    </source>
</evidence>
<evidence type="ECO:0000256" key="14">
    <source>
        <dbReference type="RuleBase" id="RU365030"/>
    </source>
</evidence>
<dbReference type="GO" id="GO:0090110">
    <property type="term" value="P:COPII-coated vesicle cargo loading"/>
    <property type="evidence" value="ECO:0007669"/>
    <property type="project" value="TreeGrafter"/>
</dbReference>
<dbReference type="InterPro" id="IPR037364">
    <property type="entry name" value="Sec23"/>
</dbReference>
<evidence type="ECO:0000256" key="13">
    <source>
        <dbReference type="ARBA" id="ARBA00025471"/>
    </source>
</evidence>
<dbReference type="InterPro" id="IPR036175">
    <property type="entry name" value="Sec23/24_helical_dom_sf"/>
</dbReference>
<evidence type="ECO:0000259" key="17">
    <source>
        <dbReference type="Pfam" id="PF04811"/>
    </source>
</evidence>
<keyword evidence="14" id="KW-0963">Cytoplasm</keyword>
<comment type="similarity">
    <text evidence="2 14">Belongs to the SEC23/SEC24 family. SEC23 subfamily.</text>
</comment>
<dbReference type="Pfam" id="PF04815">
    <property type="entry name" value="Sec23_helical"/>
    <property type="match status" value="1"/>
</dbReference>
<reference evidence="20" key="1">
    <citation type="submission" date="2021-01" db="EMBL/GenBank/DDBJ databases">
        <title>Adiantum capillus-veneris genome.</title>
        <authorList>
            <person name="Fang Y."/>
            <person name="Liao Q."/>
        </authorList>
    </citation>
    <scope>NUCLEOTIDE SEQUENCE</scope>
    <source>
        <strain evidence="20">H3</strain>
        <tissue evidence="20">Leaf</tissue>
    </source>
</reference>
<evidence type="ECO:0000256" key="8">
    <source>
        <dbReference type="ARBA" id="ARBA00022892"/>
    </source>
</evidence>
<evidence type="ECO:0000313" key="20">
    <source>
        <dbReference type="EMBL" id="KAI5083774.1"/>
    </source>
</evidence>
<dbReference type="SUPFAM" id="SSF82754">
    <property type="entry name" value="C-terminal, gelsolin-like domain of Sec23/24"/>
    <property type="match status" value="1"/>
</dbReference>
<dbReference type="Gene3D" id="3.40.20.10">
    <property type="entry name" value="Severin"/>
    <property type="match status" value="1"/>
</dbReference>
<evidence type="ECO:0000256" key="4">
    <source>
        <dbReference type="ARBA" id="ARBA00022448"/>
    </source>
</evidence>
<dbReference type="Proteomes" id="UP000886520">
    <property type="component" value="Chromosome 3"/>
</dbReference>
<evidence type="ECO:0000256" key="10">
    <source>
        <dbReference type="ARBA" id="ARBA00023034"/>
    </source>
</evidence>
<evidence type="ECO:0000259" key="18">
    <source>
        <dbReference type="Pfam" id="PF04815"/>
    </source>
</evidence>
<feature type="domain" description="Gelsolin-like" evidence="15">
    <location>
        <begin position="638"/>
        <end position="724"/>
    </location>
</feature>
<dbReference type="Pfam" id="PF04811">
    <property type="entry name" value="Sec23_trunk"/>
    <property type="match status" value="1"/>
</dbReference>
<dbReference type="InterPro" id="IPR006895">
    <property type="entry name" value="Znf_Sec23_Sec24"/>
</dbReference>
<evidence type="ECO:0000259" key="15">
    <source>
        <dbReference type="Pfam" id="PF00626"/>
    </source>
</evidence>
<keyword evidence="10" id="KW-0333">Golgi apparatus</keyword>
<accession>A0A9D4VCD6</accession>
<dbReference type="GO" id="GO:0005096">
    <property type="term" value="F:GTPase activator activity"/>
    <property type="evidence" value="ECO:0007669"/>
    <property type="project" value="TreeGrafter"/>
</dbReference>
<keyword evidence="6 14" id="KW-0256">Endoplasmic reticulum</keyword>